<dbReference type="EMBL" id="JFDO01000016">
    <property type="protein sequence ID" value="KEZ19074.1"/>
    <property type="molecule type" value="Genomic_DNA"/>
</dbReference>
<proteinExistence type="predicted"/>
<feature type="compositionally biased region" description="Polar residues" evidence="1">
    <location>
        <begin position="308"/>
        <end position="317"/>
    </location>
</feature>
<comment type="caution">
    <text evidence="3">The sequence shown here is derived from an EMBL/GenBank/DDBJ whole genome shotgun (WGS) entry which is preliminary data.</text>
</comment>
<dbReference type="AlphaFoldDB" id="A0A084EM82"/>
<keyword evidence="2" id="KW-0812">Transmembrane</keyword>
<accession>A0A084EM82</accession>
<feature type="region of interest" description="Disordered" evidence="1">
    <location>
        <begin position="275"/>
        <end position="354"/>
    </location>
</feature>
<sequence length="386" mass="43673">MKKLLVLLSGSVLLSLSFSFVYFLNFKSNNRIALKQQEQKETDLSKIFYNAYVSVINEDGKNLKDLVIEAIKKKYNFLDFSLLDIEVGKDKNGRESAFAFIKPKVISNNKYKNSEEIKYYIKKNLSLQTENITNLEKISINTETEILKQFKKKIDTSSFEEKDFFVTDITENSAIVNAKEDNDDFYGKVKVKFNAKKKTLESVFYNFKLEIKQNSTKDDVIKYLINKKPNLKSEKLTAQIDLSKNAVIISVDSSSENYQGSTTLLFALLEEKQPITPETPNNKIEKPESSQPKNESKSESNDILPRSEPNSRISTPSAPIIDKTPNKFEIKKPIPTIPNNTMNKSDNKTNKSGNSKTGVIVGTTLGISSIVASGAAGSWLYFKKRK</sequence>
<name>A0A084EM82_MYCCA</name>
<evidence type="ECO:0000313" key="3">
    <source>
        <dbReference type="EMBL" id="KEZ19074.1"/>
    </source>
</evidence>
<gene>
    <name evidence="3" type="ORF">MCAPa_3850</name>
</gene>
<organism evidence="3 4">
    <name type="scientific">Mycoplasma capricolum subsp. capricolum 14232</name>
    <dbReference type="NCBI Taxonomy" id="1188238"/>
    <lineage>
        <taxon>Bacteria</taxon>
        <taxon>Bacillati</taxon>
        <taxon>Mycoplasmatota</taxon>
        <taxon>Mollicutes</taxon>
        <taxon>Mycoplasmataceae</taxon>
        <taxon>Mycoplasma</taxon>
    </lineage>
</organism>
<evidence type="ECO:0000256" key="1">
    <source>
        <dbReference type="SAM" id="MobiDB-lite"/>
    </source>
</evidence>
<dbReference type="Proteomes" id="UP000028533">
    <property type="component" value="Unassembled WGS sequence"/>
</dbReference>
<keyword evidence="2" id="KW-0472">Membrane</keyword>
<keyword evidence="2" id="KW-1133">Transmembrane helix</keyword>
<feature type="compositionally biased region" description="Polar residues" evidence="1">
    <location>
        <begin position="337"/>
        <end position="354"/>
    </location>
</feature>
<reference evidence="3 4" key="1">
    <citation type="submission" date="2014-02" db="EMBL/GenBank/DDBJ databases">
        <title>Genome sequence of Mycoplasma capricolum subsp. capricolum strain 14232.</title>
        <authorList>
            <person name="Sirand-Pugnet P."/>
            <person name="Breton M."/>
            <person name="Dordet-Frisoni E."/>
            <person name="Baranowski E."/>
            <person name="Barre A."/>
            <person name="Couture C."/>
            <person name="Dupuy V."/>
            <person name="Gaurivaud P."/>
            <person name="Jacob D."/>
            <person name="Lemaitre C."/>
            <person name="Manso-Silvan L."/>
            <person name="Nikolski M."/>
            <person name="Nouvel L.-X."/>
            <person name="Poumarat F."/>
            <person name="Tardy F."/>
            <person name="Thebault P."/>
            <person name="Theil S."/>
            <person name="Citti C."/>
            <person name="Thiaucourt F."/>
            <person name="Blanchard A."/>
        </authorList>
    </citation>
    <scope>NUCLEOTIDE SEQUENCE [LARGE SCALE GENOMIC DNA]</scope>
    <source>
        <strain evidence="3 4">14232</strain>
    </source>
</reference>
<feature type="compositionally biased region" description="Basic and acidic residues" evidence="1">
    <location>
        <begin position="283"/>
        <end position="300"/>
    </location>
</feature>
<evidence type="ECO:0000313" key="4">
    <source>
        <dbReference type="Proteomes" id="UP000028533"/>
    </source>
</evidence>
<evidence type="ECO:0000256" key="2">
    <source>
        <dbReference type="SAM" id="Phobius"/>
    </source>
</evidence>
<feature type="transmembrane region" description="Helical" evidence="2">
    <location>
        <begin position="359"/>
        <end position="382"/>
    </location>
</feature>
<dbReference type="RefSeq" id="WP_036431736.1">
    <property type="nucleotide sequence ID" value="NZ_JFDO01000016.1"/>
</dbReference>
<protein>
    <submittedName>
        <fullName evidence="3">Uncharacterized protein</fullName>
    </submittedName>
</protein>